<proteinExistence type="predicted"/>
<evidence type="ECO:0000313" key="2">
    <source>
        <dbReference type="EMBL" id="KAG1300963.1"/>
    </source>
</evidence>
<protein>
    <submittedName>
        <fullName evidence="2">Uncharacterized protein</fullName>
    </submittedName>
</protein>
<gene>
    <name evidence="2" type="ORF">G6F64_012224</name>
</gene>
<accession>A0A9P6WY19</accession>
<reference evidence="2" key="1">
    <citation type="journal article" date="2020" name="Microb. Genom.">
        <title>Genetic diversity of clinical and environmental Mucorales isolates obtained from an investigation of mucormycosis cases among solid organ transplant recipients.</title>
        <authorList>
            <person name="Nguyen M.H."/>
            <person name="Kaul D."/>
            <person name="Muto C."/>
            <person name="Cheng S.J."/>
            <person name="Richter R.A."/>
            <person name="Bruno V.M."/>
            <person name="Liu G."/>
            <person name="Beyhan S."/>
            <person name="Sundermann A.J."/>
            <person name="Mounaud S."/>
            <person name="Pasculle A.W."/>
            <person name="Nierman W.C."/>
            <person name="Driscoll E."/>
            <person name="Cumbie R."/>
            <person name="Clancy C.J."/>
            <person name="Dupont C.L."/>
        </authorList>
    </citation>
    <scope>NUCLEOTIDE SEQUENCE</scope>
    <source>
        <strain evidence="2">GL11</strain>
    </source>
</reference>
<dbReference type="EMBL" id="JAANQT010003544">
    <property type="protein sequence ID" value="KAG1300963.1"/>
    <property type="molecule type" value="Genomic_DNA"/>
</dbReference>
<keyword evidence="3" id="KW-1185">Reference proteome</keyword>
<name>A0A9P6WY19_RHIOR</name>
<dbReference type="AlphaFoldDB" id="A0A9P6WY19"/>
<sequence>MSFDYPNLGAEAPYNQNFAPENIDPWGTELHRIQEIWMHEQTQRLQHQLRVETDFFKEEKHEMQQRFQRELANQHMALTAQFTQEATQQLEEKLQDAQQRLHSAQTKIQELEHLLSTTTAKQQ</sequence>
<comment type="caution">
    <text evidence="2">The sequence shown here is derived from an EMBL/GenBank/DDBJ whole genome shotgun (WGS) entry which is preliminary data.</text>
</comment>
<dbReference type="Proteomes" id="UP000716291">
    <property type="component" value="Unassembled WGS sequence"/>
</dbReference>
<dbReference type="OrthoDB" id="10274826at2759"/>
<keyword evidence="1" id="KW-0175">Coiled coil</keyword>
<feature type="coiled-coil region" evidence="1">
    <location>
        <begin position="80"/>
        <end position="121"/>
    </location>
</feature>
<organism evidence="2 3">
    <name type="scientific">Rhizopus oryzae</name>
    <name type="common">Mucormycosis agent</name>
    <name type="synonym">Rhizopus arrhizus var. delemar</name>
    <dbReference type="NCBI Taxonomy" id="64495"/>
    <lineage>
        <taxon>Eukaryota</taxon>
        <taxon>Fungi</taxon>
        <taxon>Fungi incertae sedis</taxon>
        <taxon>Mucoromycota</taxon>
        <taxon>Mucoromycotina</taxon>
        <taxon>Mucoromycetes</taxon>
        <taxon>Mucorales</taxon>
        <taxon>Mucorineae</taxon>
        <taxon>Rhizopodaceae</taxon>
        <taxon>Rhizopus</taxon>
    </lineage>
</organism>
<evidence type="ECO:0000313" key="3">
    <source>
        <dbReference type="Proteomes" id="UP000716291"/>
    </source>
</evidence>
<evidence type="ECO:0000256" key="1">
    <source>
        <dbReference type="SAM" id="Coils"/>
    </source>
</evidence>